<dbReference type="EMBL" id="JBBPBK010000002">
    <property type="protein sequence ID" value="KAK9289904.1"/>
    <property type="molecule type" value="Genomic_DNA"/>
</dbReference>
<dbReference type="InterPro" id="IPR002885">
    <property type="entry name" value="PPR_rpt"/>
</dbReference>
<proteinExistence type="predicted"/>
<dbReference type="GO" id="GO:0009451">
    <property type="term" value="P:RNA modification"/>
    <property type="evidence" value="ECO:0007669"/>
    <property type="project" value="InterPro"/>
</dbReference>
<keyword evidence="3" id="KW-1185">Reference proteome</keyword>
<name>A0AAP0S5I0_LIQFO</name>
<dbReference type="InterPro" id="IPR011990">
    <property type="entry name" value="TPR-like_helical_dom_sf"/>
</dbReference>
<organism evidence="2 3">
    <name type="scientific">Liquidambar formosana</name>
    <name type="common">Formosan gum</name>
    <dbReference type="NCBI Taxonomy" id="63359"/>
    <lineage>
        <taxon>Eukaryota</taxon>
        <taxon>Viridiplantae</taxon>
        <taxon>Streptophyta</taxon>
        <taxon>Embryophyta</taxon>
        <taxon>Tracheophyta</taxon>
        <taxon>Spermatophyta</taxon>
        <taxon>Magnoliopsida</taxon>
        <taxon>eudicotyledons</taxon>
        <taxon>Gunneridae</taxon>
        <taxon>Pentapetalae</taxon>
        <taxon>Saxifragales</taxon>
        <taxon>Altingiaceae</taxon>
        <taxon>Liquidambar</taxon>
    </lineage>
</organism>
<accession>A0AAP0S5I0</accession>
<comment type="caution">
    <text evidence="2">The sequence shown here is derived from an EMBL/GenBank/DDBJ whole genome shotgun (WGS) entry which is preliminary data.</text>
</comment>
<dbReference type="InterPro" id="IPR046960">
    <property type="entry name" value="PPR_At4g14850-like_plant"/>
</dbReference>
<dbReference type="AlphaFoldDB" id="A0AAP0S5I0"/>
<evidence type="ECO:0000313" key="2">
    <source>
        <dbReference type="EMBL" id="KAK9289904.1"/>
    </source>
</evidence>
<dbReference type="PANTHER" id="PTHR47926">
    <property type="entry name" value="PENTATRICOPEPTIDE REPEAT-CONTAINING PROTEIN"/>
    <property type="match status" value="1"/>
</dbReference>
<dbReference type="Proteomes" id="UP001415857">
    <property type="component" value="Unassembled WGS sequence"/>
</dbReference>
<evidence type="ECO:0008006" key="4">
    <source>
        <dbReference type="Google" id="ProtNLM"/>
    </source>
</evidence>
<sequence>MYTKFDQIFDASDVFSRIATKDLISWGSMIAAFSQLGYELEALCHFKEMLYHGVYQPNEFIFGSAFSACSSLLQPEYGQQIHGMSIKFGLGTDIFSWMLPL</sequence>
<reference evidence="2 3" key="1">
    <citation type="journal article" date="2024" name="Plant J.">
        <title>Genome sequences and population genomics reveal climatic adaptation and genomic divergence between two closely related sweetgum species.</title>
        <authorList>
            <person name="Xu W.Q."/>
            <person name="Ren C.Q."/>
            <person name="Zhang X.Y."/>
            <person name="Comes H.P."/>
            <person name="Liu X.H."/>
            <person name="Li Y.G."/>
            <person name="Kettle C.J."/>
            <person name="Jalonen R."/>
            <person name="Gaisberger H."/>
            <person name="Ma Y.Z."/>
            <person name="Qiu Y.X."/>
        </authorList>
    </citation>
    <scope>NUCLEOTIDE SEQUENCE [LARGE SCALE GENOMIC DNA]</scope>
    <source>
        <strain evidence="2">Hangzhou</strain>
    </source>
</reference>
<dbReference type="Pfam" id="PF01535">
    <property type="entry name" value="PPR"/>
    <property type="match status" value="1"/>
</dbReference>
<evidence type="ECO:0000313" key="3">
    <source>
        <dbReference type="Proteomes" id="UP001415857"/>
    </source>
</evidence>
<dbReference type="Gene3D" id="1.25.40.10">
    <property type="entry name" value="Tetratricopeptide repeat domain"/>
    <property type="match status" value="1"/>
</dbReference>
<evidence type="ECO:0000256" key="1">
    <source>
        <dbReference type="ARBA" id="ARBA00022737"/>
    </source>
</evidence>
<protein>
    <recommendedName>
        <fullName evidence="4">Pentatricopeptide repeat-containing protein</fullName>
    </recommendedName>
</protein>
<dbReference type="GO" id="GO:0003723">
    <property type="term" value="F:RNA binding"/>
    <property type="evidence" value="ECO:0007669"/>
    <property type="project" value="InterPro"/>
</dbReference>
<keyword evidence="1" id="KW-0677">Repeat</keyword>
<gene>
    <name evidence="2" type="ORF">L1049_008065</name>
</gene>